<keyword evidence="1" id="KW-0732">Signal</keyword>
<evidence type="ECO:0000256" key="1">
    <source>
        <dbReference type="SAM" id="SignalP"/>
    </source>
</evidence>
<sequence length="178" mass="19316">MMRPLAIIALLIAGPALGQTGNFVSPRVELLEFGIFCPDEPSGQVEAPDTERGFIDLIDGDPPVDFRTDVVPGELGLGFGMRFRLAGDEGLRMGRVIITHPPFGSPPIARESYAITLDGSATSMTQFDFDDPYEVQPGTWSMAVEIDGEIVLRQDFTVVPKEMSPISKKMCDGPDLLS</sequence>
<dbReference type="Proteomes" id="UP000649829">
    <property type="component" value="Unassembled WGS sequence"/>
</dbReference>
<organism evidence="3 4">
    <name type="scientific">Pseudooceanicola nanhaiensis</name>
    <dbReference type="NCBI Taxonomy" id="375761"/>
    <lineage>
        <taxon>Bacteria</taxon>
        <taxon>Pseudomonadati</taxon>
        <taxon>Pseudomonadota</taxon>
        <taxon>Alphaproteobacteria</taxon>
        <taxon>Rhodobacterales</taxon>
        <taxon>Paracoccaceae</taxon>
        <taxon>Pseudooceanicola</taxon>
    </lineage>
</organism>
<dbReference type="Gene3D" id="2.60.40.2390">
    <property type="match status" value="1"/>
</dbReference>
<evidence type="ECO:0000259" key="2">
    <source>
        <dbReference type="Pfam" id="PF12975"/>
    </source>
</evidence>
<protein>
    <recommendedName>
        <fullName evidence="2">DUF3859 domain-containing protein</fullName>
    </recommendedName>
</protein>
<dbReference type="Pfam" id="PF12975">
    <property type="entry name" value="DUF3859"/>
    <property type="match status" value="1"/>
</dbReference>
<name>A0A917SZ57_9RHOB</name>
<feature type="chain" id="PRO_5037448322" description="DUF3859 domain-containing protein" evidence="1">
    <location>
        <begin position="19"/>
        <end position="178"/>
    </location>
</feature>
<comment type="caution">
    <text evidence="3">The sequence shown here is derived from an EMBL/GenBank/DDBJ whole genome shotgun (WGS) entry which is preliminary data.</text>
</comment>
<reference evidence="3" key="1">
    <citation type="journal article" date="2014" name="Int. J. Syst. Evol. Microbiol.">
        <title>Complete genome sequence of Corynebacterium casei LMG S-19264T (=DSM 44701T), isolated from a smear-ripened cheese.</title>
        <authorList>
            <consortium name="US DOE Joint Genome Institute (JGI-PGF)"/>
            <person name="Walter F."/>
            <person name="Albersmeier A."/>
            <person name="Kalinowski J."/>
            <person name="Ruckert C."/>
        </authorList>
    </citation>
    <scope>NUCLEOTIDE SEQUENCE</scope>
    <source>
        <strain evidence="3">CGMCC 1.6293</strain>
    </source>
</reference>
<keyword evidence="4" id="KW-1185">Reference proteome</keyword>
<proteinExistence type="predicted"/>
<gene>
    <name evidence="3" type="ORF">GCM10011534_26160</name>
</gene>
<feature type="domain" description="DUF3859" evidence="2">
    <location>
        <begin position="25"/>
        <end position="158"/>
    </location>
</feature>
<evidence type="ECO:0000313" key="4">
    <source>
        <dbReference type="Proteomes" id="UP000649829"/>
    </source>
</evidence>
<dbReference type="EMBL" id="BMLF01000002">
    <property type="protein sequence ID" value="GGM03105.1"/>
    <property type="molecule type" value="Genomic_DNA"/>
</dbReference>
<evidence type="ECO:0000313" key="3">
    <source>
        <dbReference type="EMBL" id="GGM03105.1"/>
    </source>
</evidence>
<dbReference type="AlphaFoldDB" id="A0A917SZ57"/>
<reference evidence="3" key="2">
    <citation type="submission" date="2020-09" db="EMBL/GenBank/DDBJ databases">
        <authorList>
            <person name="Sun Q."/>
            <person name="Zhou Y."/>
        </authorList>
    </citation>
    <scope>NUCLEOTIDE SEQUENCE</scope>
    <source>
        <strain evidence="3">CGMCC 1.6293</strain>
    </source>
</reference>
<feature type="signal peptide" evidence="1">
    <location>
        <begin position="1"/>
        <end position="18"/>
    </location>
</feature>
<dbReference type="InterPro" id="IPR024331">
    <property type="entry name" value="DUF3859"/>
</dbReference>
<accession>A0A917SZ57</accession>